<feature type="region of interest" description="Disordered" evidence="1">
    <location>
        <begin position="1"/>
        <end position="795"/>
    </location>
</feature>
<dbReference type="EMBL" id="CM018048">
    <property type="protein sequence ID" value="KAA8520952.1"/>
    <property type="molecule type" value="Genomic_DNA"/>
</dbReference>
<evidence type="ECO:0000313" key="3">
    <source>
        <dbReference type="Proteomes" id="UP000325577"/>
    </source>
</evidence>
<protein>
    <submittedName>
        <fullName evidence="2">Uncharacterized protein</fullName>
    </submittedName>
</protein>
<feature type="compositionally biased region" description="Basic and acidic residues" evidence="1">
    <location>
        <begin position="232"/>
        <end position="479"/>
    </location>
</feature>
<feature type="compositionally biased region" description="Basic and acidic residues" evidence="1">
    <location>
        <begin position="634"/>
        <end position="655"/>
    </location>
</feature>
<dbReference type="OrthoDB" id="1938945at2759"/>
<feature type="compositionally biased region" description="Basic and acidic residues" evidence="1">
    <location>
        <begin position="16"/>
        <end position="67"/>
    </location>
</feature>
<feature type="compositionally biased region" description="Polar residues" evidence="1">
    <location>
        <begin position="729"/>
        <end position="740"/>
    </location>
</feature>
<dbReference type="PANTHER" id="PTHR34837">
    <property type="entry name" value="OS05G0595500 PROTEIN"/>
    <property type="match status" value="1"/>
</dbReference>
<reference evidence="2 3" key="1">
    <citation type="submission" date="2019-09" db="EMBL/GenBank/DDBJ databases">
        <title>A chromosome-level genome assembly of the Chinese tupelo Nyssa sinensis.</title>
        <authorList>
            <person name="Yang X."/>
            <person name="Kang M."/>
            <person name="Yang Y."/>
            <person name="Xiong H."/>
            <person name="Wang M."/>
            <person name="Zhang Z."/>
            <person name="Wang Z."/>
            <person name="Wu H."/>
            <person name="Ma T."/>
            <person name="Liu J."/>
            <person name="Xi Z."/>
        </authorList>
    </citation>
    <scope>NUCLEOTIDE SEQUENCE [LARGE SCALE GENOMIC DNA]</scope>
    <source>
        <strain evidence="2">J267</strain>
        <tissue evidence="2">Leaf</tissue>
    </source>
</reference>
<feature type="compositionally biased region" description="Basic residues" evidence="1">
    <location>
        <begin position="1"/>
        <end position="15"/>
    </location>
</feature>
<evidence type="ECO:0000313" key="2">
    <source>
        <dbReference type="EMBL" id="KAA8520952.1"/>
    </source>
</evidence>
<keyword evidence="3" id="KW-1185">Reference proteome</keyword>
<sequence length="1301" mass="147656">MPRSSRHKSHKQSKHGSKDAREYSDSEEDVKMKERNGEEGSVRVSKDSTSGEKRKVASQLRDGKDPSAHGNGDTAEEFVASKRRKEKADGAAASDRWNGGGGERGDGVTVDKEMKGESSRLDSDKGSKSKVLVDSKSKTSRKHDNFIEKKEENLAAEKDESKSSSRVDSKRKSEKDSGWKEVHQHKDFKESKEKERGPERERKVQDIKRDAEARSVDGEVAKKQGSQSVDFNEERQGKQVKENTEWPIHEELRNTDGEKELEKWTRKRRDGSSDKDKYQDHVRESDDRQLSSRGERVKDGRHKDGSYGDKHREDGDRDDRHRENKYRDDGDRDNRHRDDKYREDSVRDSRHRDGGSRDNRHRDDKYREDGDRDNRQSDDKYREEVDRDNRHKDDKYREDGDRDNRHRDDKYWKDGDKDNRNSEDKHREDVDRDSRRRDGKQREDVDRDKRLRDVKYRDDRTSRDRSNDKSDAKRLRDESNAGELHYRKSTNRDGSPIYEDQRNSNKDDKGKRRASDKEDKEDRGDMRYRSTKEQRSDTEKKSSAKVESVTDRGRSYSRNTDVDITPNRSRRRSSPSSSSHAGKDHYRLSKQEGSRYRDYAHEDRVRHDVNSSKEFIGVAGVTEKVSKSWSMEKPVPKDDSHLSEFSVERRQKSDSRTSPLHLVDKSPSSSSTDRRHLNKSDARRSLDVEESGQRSGGSRDARDYSDKEGRGSRETHLVDEFSQADGDTLSVSSPFSRTNRLPSNSKSLLPPPPPFRTGVDNPLIFGSSEDDSRGRPHNRNRRIGDSSMGRGQGSAWKGVPNWPSPVANGFIPFQHGPPTVSFHPVMQQFPAPPMFGVRPSMELNHTGYHIPDADRFSGHGRPLGWRNPVDDSCPPPLHGWDANNAIFGDESHIYGRPDWDHNRTLTSGRGWEASGEMWKGQNGGVSTELPSAPQKQDYSVHGSAEEVWTGQSVKQAQNEQNQTGLRAESFDVNQFSDGLASNNLEASKSVPKETTNIPKTSRKDDDHLWHVYLSKLDISADLTHPELYDQCTRLMDINQNLDSDKDDSKILFVEEIAGAEVAISNKASSASLFAATNDSVFQKAMSLYKKQREEIRAINGEKIPLSTVENLEFVPTIDPEKLGSTNDKPGELVPSSCDQIEAEGAVSNSIQEKAELPDSFQKLEASPETMYQKAGEPISPNSVEKSEEPISTLNTVKMEVDPVLNQETMEQIVENKSLSLENLELSDAHPCVKVEDVNQASDSGGNNSANNNEEQNLVDIKCGTLLFSDVSSEACEPVMPESIECGSVNLSRIHHSPESTH</sequence>
<accession>A0A5J4ZU88</accession>
<dbReference type="Proteomes" id="UP000325577">
    <property type="component" value="Linkage Group LG5"/>
</dbReference>
<name>A0A5J4ZU88_9ASTE</name>
<gene>
    <name evidence="2" type="ORF">F0562_011625</name>
</gene>
<feature type="compositionally biased region" description="Basic and acidic residues" evidence="1">
    <location>
        <begin position="581"/>
        <end position="611"/>
    </location>
</feature>
<feature type="compositionally biased region" description="Basic and acidic residues" evidence="1">
    <location>
        <begin position="103"/>
        <end position="222"/>
    </location>
</feature>
<organism evidence="2 3">
    <name type="scientific">Nyssa sinensis</name>
    <dbReference type="NCBI Taxonomy" id="561372"/>
    <lineage>
        <taxon>Eukaryota</taxon>
        <taxon>Viridiplantae</taxon>
        <taxon>Streptophyta</taxon>
        <taxon>Embryophyta</taxon>
        <taxon>Tracheophyta</taxon>
        <taxon>Spermatophyta</taxon>
        <taxon>Magnoliopsida</taxon>
        <taxon>eudicotyledons</taxon>
        <taxon>Gunneridae</taxon>
        <taxon>Pentapetalae</taxon>
        <taxon>asterids</taxon>
        <taxon>Cornales</taxon>
        <taxon>Nyssaceae</taxon>
        <taxon>Nyssa</taxon>
    </lineage>
</organism>
<feature type="compositionally biased region" description="Basic and acidic residues" evidence="1">
    <location>
        <begin position="697"/>
        <end position="719"/>
    </location>
</feature>
<evidence type="ECO:0000256" key="1">
    <source>
        <dbReference type="SAM" id="MobiDB-lite"/>
    </source>
</evidence>
<feature type="compositionally biased region" description="Basic and acidic residues" evidence="1">
    <location>
        <begin position="499"/>
        <end position="554"/>
    </location>
</feature>
<dbReference type="PANTHER" id="PTHR34837:SF1">
    <property type="entry name" value="LOW PROTEIN: ZINC FINGER CCCH DOMAIN PROTEIN"/>
    <property type="match status" value="1"/>
</dbReference>
<proteinExistence type="predicted"/>
<feature type="compositionally biased region" description="Basic and acidic residues" evidence="1">
    <location>
        <begin position="672"/>
        <end position="687"/>
    </location>
</feature>